<keyword evidence="4" id="KW-1185">Reference proteome</keyword>
<gene>
    <name evidence="3" type="ORF">Daura_29565</name>
</gene>
<feature type="chain" id="PRO_5040366554" evidence="2">
    <location>
        <begin position="23"/>
        <end position="471"/>
    </location>
</feature>
<evidence type="ECO:0000313" key="4">
    <source>
        <dbReference type="Proteomes" id="UP001058003"/>
    </source>
</evidence>
<evidence type="ECO:0000313" key="3">
    <source>
        <dbReference type="EMBL" id="UWZ50942.1"/>
    </source>
</evidence>
<proteinExistence type="predicted"/>
<dbReference type="AlphaFoldDB" id="A0A9Q9I7V4"/>
<dbReference type="Gene3D" id="2.115.10.10">
    <property type="entry name" value="Tachylectin 2"/>
    <property type="match status" value="1"/>
</dbReference>
<sequence>MRHRSLGLVLAATLAGAGIALVDPPAPAEAASVIGGPITRSEILARAQYWVDAPGPITYSQPGPWASDGVDSVYRRDCSGLVSMAWHLRDLGLWGDTRNSPITDQFQEPHDDRHPWTAVPGGINAMQPGDAMVRSGHIELFARWKNPANHGEGAYVYSFNEIGETVRNPYTPSNKGNLGFNDWPDLQTYDAIKYDYVAESESLAGVSGDFNRDGVADILARAADGTLSVYPGTGTMATDQVVQPPVRVGIGWQAFTAITTGDLDHNGVDDIIARTADGTLTVYPGTGTIATDQVVKAPVRIGIGWQAFTAITTGDLDHNGVDDIIARTADGTLTVYPGTGTIAADQVVKAPVRIGVGWGAFTALSAGDLDHNGVDDIIARAADGTLTVYAGTGAIAADQVVKAPVRIGTGWHAFTAITVGDLNHDGVDDIVTRPADGVLSVYAGTGVIATDQVVKAPVRIGTGWQGFTVLT</sequence>
<dbReference type="Pfam" id="PF13517">
    <property type="entry name" value="FG-GAP_3"/>
    <property type="match status" value="2"/>
</dbReference>
<dbReference type="InterPro" id="IPR028994">
    <property type="entry name" value="Integrin_alpha_N"/>
</dbReference>
<keyword evidence="1 2" id="KW-0732">Signal</keyword>
<dbReference type="SUPFAM" id="SSF69318">
    <property type="entry name" value="Integrin alpha N-terminal domain"/>
    <property type="match status" value="1"/>
</dbReference>
<evidence type="ECO:0000256" key="2">
    <source>
        <dbReference type="SAM" id="SignalP"/>
    </source>
</evidence>
<dbReference type="PANTHER" id="PTHR44103">
    <property type="entry name" value="PROPROTEIN CONVERTASE P"/>
    <property type="match status" value="1"/>
</dbReference>
<dbReference type="RefSeq" id="WP_156089681.1">
    <property type="nucleotide sequence ID" value="NZ_CP073767.1"/>
</dbReference>
<protein>
    <submittedName>
        <fullName evidence="3">VCBS repeat-containing protein</fullName>
    </submittedName>
</protein>
<evidence type="ECO:0000256" key="1">
    <source>
        <dbReference type="ARBA" id="ARBA00022729"/>
    </source>
</evidence>
<dbReference type="KEGG" id="daur:Daura_29565"/>
<dbReference type="InterPro" id="IPR013517">
    <property type="entry name" value="FG-GAP"/>
</dbReference>
<reference evidence="3" key="1">
    <citation type="submission" date="2021-04" db="EMBL/GenBank/DDBJ databases">
        <title>Dactylosporangium aurantiacum NRRL B-8018 full assembly.</title>
        <authorList>
            <person name="Hartkoorn R.C."/>
            <person name="Beaudoing E."/>
            <person name="Hot D."/>
        </authorList>
    </citation>
    <scope>NUCLEOTIDE SEQUENCE</scope>
    <source>
        <strain evidence="3">NRRL B-8018</strain>
    </source>
</reference>
<name>A0A9Q9I7V4_9ACTN</name>
<dbReference type="PANTHER" id="PTHR44103:SF1">
    <property type="entry name" value="PROPROTEIN CONVERTASE P"/>
    <property type="match status" value="1"/>
</dbReference>
<dbReference type="EMBL" id="CP073767">
    <property type="protein sequence ID" value="UWZ50942.1"/>
    <property type="molecule type" value="Genomic_DNA"/>
</dbReference>
<organism evidence="3 4">
    <name type="scientific">Dactylosporangium aurantiacum</name>
    <dbReference type="NCBI Taxonomy" id="35754"/>
    <lineage>
        <taxon>Bacteria</taxon>
        <taxon>Bacillati</taxon>
        <taxon>Actinomycetota</taxon>
        <taxon>Actinomycetes</taxon>
        <taxon>Micromonosporales</taxon>
        <taxon>Micromonosporaceae</taxon>
        <taxon>Dactylosporangium</taxon>
    </lineage>
</organism>
<feature type="signal peptide" evidence="2">
    <location>
        <begin position="1"/>
        <end position="22"/>
    </location>
</feature>
<accession>A0A9Q9I7V4</accession>
<dbReference type="OrthoDB" id="9815928at2"/>
<dbReference type="Proteomes" id="UP001058003">
    <property type="component" value="Chromosome"/>
</dbReference>